<dbReference type="OrthoDB" id="6108at2759"/>
<evidence type="ECO:0000256" key="6">
    <source>
        <dbReference type="ARBA" id="ARBA00017157"/>
    </source>
</evidence>
<evidence type="ECO:0000256" key="3">
    <source>
        <dbReference type="ARBA" id="ARBA00004906"/>
    </source>
</evidence>
<evidence type="ECO:0000256" key="10">
    <source>
        <dbReference type="ARBA" id="ARBA00022737"/>
    </source>
</evidence>
<dbReference type="EC" id="2.3.2.27" evidence="5 16"/>
<dbReference type="GO" id="GO:0008270">
    <property type="term" value="F:zinc ion binding"/>
    <property type="evidence" value="ECO:0007669"/>
    <property type="project" value="UniProtKB-KW"/>
</dbReference>
<keyword evidence="13 16" id="KW-0862">Zinc</keyword>
<dbReference type="GO" id="GO:0043023">
    <property type="term" value="F:ribosomal large subunit binding"/>
    <property type="evidence" value="ECO:0007669"/>
    <property type="project" value="TreeGrafter"/>
</dbReference>
<keyword evidence="12 16" id="KW-0833">Ubl conjugation pathway</keyword>
<dbReference type="Pfam" id="PF22999">
    <property type="entry name" value="LTN1_E3_ligase_6th"/>
    <property type="match status" value="1"/>
</dbReference>
<dbReference type="InterPro" id="IPR054478">
    <property type="entry name" value="LTN1_UBC"/>
</dbReference>
<dbReference type="InterPro" id="IPR011016">
    <property type="entry name" value="Znf_RING-CH"/>
</dbReference>
<dbReference type="InterPro" id="IPR013083">
    <property type="entry name" value="Znf_RING/FYVE/PHD"/>
</dbReference>
<dbReference type="Pfam" id="PF13639">
    <property type="entry name" value="zf-RING_2"/>
    <property type="match status" value="1"/>
</dbReference>
<dbReference type="InterPro" id="IPR001841">
    <property type="entry name" value="Znf_RING"/>
</dbReference>
<keyword evidence="9 16" id="KW-0479">Metal-binding</keyword>
<dbReference type="EMBL" id="JAIZAY010000016">
    <property type="protein sequence ID" value="KAJ8027197.1"/>
    <property type="molecule type" value="Genomic_DNA"/>
</dbReference>
<dbReference type="Pfam" id="PF22958">
    <property type="entry name" value="Ltn1_1st"/>
    <property type="match status" value="1"/>
</dbReference>
<dbReference type="Pfam" id="PF24618">
    <property type="entry name" value="LTN1_E3_ligase_5th"/>
    <property type="match status" value="1"/>
</dbReference>
<dbReference type="PANTHER" id="PTHR12389">
    <property type="entry name" value="ZINC FINGER PROTEIN 294"/>
    <property type="match status" value="1"/>
</dbReference>
<proteinExistence type="inferred from homology"/>
<comment type="caution">
    <text evidence="19">The sequence shown here is derived from an EMBL/GenBank/DDBJ whole genome shotgun (WGS) entry which is preliminary data.</text>
</comment>
<dbReference type="InterPro" id="IPR039795">
    <property type="entry name" value="LTN1/Rkr1"/>
</dbReference>
<dbReference type="Proteomes" id="UP001152320">
    <property type="component" value="Chromosome 16"/>
</dbReference>
<dbReference type="GO" id="GO:1990112">
    <property type="term" value="C:RQC complex"/>
    <property type="evidence" value="ECO:0007669"/>
    <property type="project" value="UniProtKB-UniRule"/>
</dbReference>
<dbReference type="GO" id="GO:0072344">
    <property type="term" value="P:rescue of stalled ribosome"/>
    <property type="evidence" value="ECO:0007669"/>
    <property type="project" value="UniProtKB-UniRule"/>
</dbReference>
<dbReference type="InterPro" id="IPR054477">
    <property type="entry name" value="LTN1_E3_ligase_6th"/>
</dbReference>
<dbReference type="SUPFAM" id="SSF57850">
    <property type="entry name" value="RING/U-box"/>
    <property type="match status" value="1"/>
</dbReference>
<keyword evidence="20" id="KW-1185">Reference proteome</keyword>
<dbReference type="SMART" id="SM00744">
    <property type="entry name" value="RINGv"/>
    <property type="match status" value="1"/>
</dbReference>
<feature type="compositionally biased region" description="Basic residues" evidence="17">
    <location>
        <begin position="1"/>
        <end position="11"/>
    </location>
</feature>
<dbReference type="GO" id="GO:0005829">
    <property type="term" value="C:cytosol"/>
    <property type="evidence" value="ECO:0007669"/>
    <property type="project" value="UniProtKB-SubCell"/>
</dbReference>
<comment type="pathway">
    <text evidence="3 16">Protein modification; protein ubiquitination.</text>
</comment>
<gene>
    <name evidence="19" type="ORF">HOLleu_32270</name>
</gene>
<evidence type="ECO:0000256" key="2">
    <source>
        <dbReference type="ARBA" id="ARBA00004514"/>
    </source>
</evidence>
<dbReference type="SUPFAM" id="SSF48371">
    <property type="entry name" value="ARM repeat"/>
    <property type="match status" value="2"/>
</dbReference>
<dbReference type="FunFam" id="3.30.40.10:FF:000038">
    <property type="entry name" value="E3 ubiquitin-protein ligase listerin"/>
    <property type="match status" value="1"/>
</dbReference>
<dbReference type="InterPro" id="IPR056241">
    <property type="entry name" value="LTN1_HEAT_5th"/>
</dbReference>
<dbReference type="InterPro" id="IPR016024">
    <property type="entry name" value="ARM-type_fold"/>
</dbReference>
<comment type="catalytic activity">
    <reaction evidence="1 16">
        <text>S-ubiquitinyl-[E2 ubiquitin-conjugating enzyme]-L-cysteine + [acceptor protein]-L-lysine = [E2 ubiquitin-conjugating enzyme]-L-cysteine + N(6)-ubiquitinyl-[acceptor protein]-L-lysine.</text>
        <dbReference type="EC" id="2.3.2.27"/>
    </reaction>
</comment>
<comment type="function">
    <text evidence="16">E3 ubiquitin-protein ligase. Component of the ribosome quality control complex (RQC), a ribosome-associated complex that mediates ubiquitination and extraction of incompletely synthesized nascent chains for proteasomal degradation.</text>
</comment>
<evidence type="ECO:0000256" key="15">
    <source>
        <dbReference type="PROSITE-ProRule" id="PRU00175"/>
    </source>
</evidence>
<reference evidence="19" key="1">
    <citation type="submission" date="2021-10" db="EMBL/GenBank/DDBJ databases">
        <title>Tropical sea cucumber genome reveals ecological adaptation and Cuvierian tubules defense mechanism.</title>
        <authorList>
            <person name="Chen T."/>
        </authorList>
    </citation>
    <scope>NUCLEOTIDE SEQUENCE</scope>
    <source>
        <strain evidence="19">Nanhai2018</strain>
        <tissue evidence="19">Muscle</tissue>
    </source>
</reference>
<accession>A0A9Q1BIJ8</accession>
<dbReference type="InterPro" id="IPR011989">
    <property type="entry name" value="ARM-like"/>
</dbReference>
<feature type="domain" description="RING-type" evidence="18">
    <location>
        <begin position="1797"/>
        <end position="1844"/>
    </location>
</feature>
<evidence type="ECO:0000256" key="8">
    <source>
        <dbReference type="ARBA" id="ARBA00022679"/>
    </source>
</evidence>
<dbReference type="PROSITE" id="PS50089">
    <property type="entry name" value="ZF_RING_2"/>
    <property type="match status" value="1"/>
</dbReference>
<evidence type="ECO:0000313" key="20">
    <source>
        <dbReference type="Proteomes" id="UP001152320"/>
    </source>
</evidence>
<dbReference type="GO" id="GO:1990116">
    <property type="term" value="P:ribosome-associated ubiquitin-dependent protein catabolic process"/>
    <property type="evidence" value="ECO:0007669"/>
    <property type="project" value="UniProtKB-UniRule"/>
</dbReference>
<evidence type="ECO:0000256" key="1">
    <source>
        <dbReference type="ARBA" id="ARBA00000900"/>
    </source>
</evidence>
<evidence type="ECO:0000256" key="12">
    <source>
        <dbReference type="ARBA" id="ARBA00022786"/>
    </source>
</evidence>
<comment type="subcellular location">
    <subcellularLocation>
        <location evidence="2">Cytoplasm</location>
        <location evidence="2">Cytosol</location>
    </subcellularLocation>
</comment>
<evidence type="ECO:0000256" key="11">
    <source>
        <dbReference type="ARBA" id="ARBA00022771"/>
    </source>
</evidence>
<evidence type="ECO:0000256" key="7">
    <source>
        <dbReference type="ARBA" id="ARBA00022490"/>
    </source>
</evidence>
<dbReference type="Gene3D" id="3.30.40.10">
    <property type="entry name" value="Zinc/RING finger domain, C3HC4 (zinc finger)"/>
    <property type="match status" value="1"/>
</dbReference>
<feature type="region of interest" description="Disordered" evidence="17">
    <location>
        <begin position="1"/>
        <end position="26"/>
    </location>
</feature>
<evidence type="ECO:0000256" key="5">
    <source>
        <dbReference type="ARBA" id="ARBA00012483"/>
    </source>
</evidence>
<dbReference type="Pfam" id="PF23009">
    <property type="entry name" value="UBC_like"/>
    <property type="match status" value="1"/>
</dbReference>
<comment type="similarity">
    <text evidence="4 16">Belongs to the LTN1 family.</text>
</comment>
<evidence type="ECO:0000256" key="9">
    <source>
        <dbReference type="ARBA" id="ARBA00022723"/>
    </source>
</evidence>
<protein>
    <recommendedName>
        <fullName evidence="6 16">E3 ubiquitin-protein ligase listerin</fullName>
        <ecNumber evidence="5 16">2.3.2.27</ecNumber>
    </recommendedName>
    <alternativeName>
        <fullName evidence="14 16">RING-type E3 ubiquitin transferase listerin</fullName>
    </alternativeName>
</protein>
<comment type="subunit">
    <text evidence="16">Component of the ribosome quality control complex (RQC).</text>
</comment>
<name>A0A9Q1BIJ8_HOLLE</name>
<dbReference type="GO" id="GO:0061630">
    <property type="term" value="F:ubiquitin protein ligase activity"/>
    <property type="evidence" value="ECO:0007669"/>
    <property type="project" value="UniProtKB-UniRule"/>
</dbReference>
<dbReference type="InterPro" id="IPR054476">
    <property type="entry name" value="Ltn1_N"/>
</dbReference>
<keyword evidence="7" id="KW-0963">Cytoplasm</keyword>
<dbReference type="PANTHER" id="PTHR12389:SF0">
    <property type="entry name" value="E3 UBIQUITIN-PROTEIN LIGASE LISTERIN"/>
    <property type="match status" value="1"/>
</dbReference>
<evidence type="ECO:0000256" key="14">
    <source>
        <dbReference type="ARBA" id="ARBA00032366"/>
    </source>
</evidence>
<organism evidence="19 20">
    <name type="scientific">Holothuria leucospilota</name>
    <name type="common">Black long sea cucumber</name>
    <name type="synonym">Mertensiothuria leucospilota</name>
    <dbReference type="NCBI Taxonomy" id="206669"/>
    <lineage>
        <taxon>Eukaryota</taxon>
        <taxon>Metazoa</taxon>
        <taxon>Echinodermata</taxon>
        <taxon>Eleutherozoa</taxon>
        <taxon>Echinozoa</taxon>
        <taxon>Holothuroidea</taxon>
        <taxon>Aspidochirotacea</taxon>
        <taxon>Aspidochirotida</taxon>
        <taxon>Holothuriidae</taxon>
        <taxon>Holothuria</taxon>
    </lineage>
</organism>
<evidence type="ECO:0000256" key="4">
    <source>
        <dbReference type="ARBA" id="ARBA00007997"/>
    </source>
</evidence>
<evidence type="ECO:0000256" key="17">
    <source>
        <dbReference type="SAM" id="MobiDB-lite"/>
    </source>
</evidence>
<evidence type="ECO:0000256" key="16">
    <source>
        <dbReference type="RuleBase" id="RU367090"/>
    </source>
</evidence>
<keyword evidence="10" id="KW-0677">Repeat</keyword>
<evidence type="ECO:0000256" key="13">
    <source>
        <dbReference type="ARBA" id="ARBA00022833"/>
    </source>
</evidence>
<dbReference type="InterPro" id="IPR039804">
    <property type="entry name" value="RING-CH-C4HC3_LTN1"/>
</dbReference>
<feature type="region of interest" description="Disordered" evidence="17">
    <location>
        <begin position="960"/>
        <end position="981"/>
    </location>
</feature>
<keyword evidence="11 15" id="KW-0863">Zinc-finger</keyword>
<feature type="region of interest" description="Disordered" evidence="17">
    <location>
        <begin position="559"/>
        <end position="578"/>
    </location>
</feature>
<dbReference type="CDD" id="cd16491">
    <property type="entry name" value="RING-CH-C4HC3_LTN1"/>
    <property type="match status" value="1"/>
</dbReference>
<sequence length="1847" mass="207394">MSGKSKQRTKGNVKPSSSGRTAQLLEKDGGGSLSFVGFGAMSGDLGYVPSLKVGEEYDQDLDDDFRITMRKMTKKDSVTKLKAIQDFGDYCKSKDDKDVLGALPHFPRLYNRLVMDADKRVREGCQHSFQHLIVKCGRNLAPYLKQLMGSWLLGQCDNYPPGALAAKMAFKRAFPSEEKRKGAVGFCSKEILSFIEANLLVETPGTLTDPKTLTPAEQQERYNEVIASTILSFKMFIDLLPEKSLEASQDQLSSLLKQDKLWKYGKNASPYIRSAFFAVLKGLCERFPSVTEDCLSKLSSLALGSLDETDPNVVSNIWQAILVLISRYPMCWQHVNMQKAVLPKVWSLLKQGGGGSAYIIFPNLLPFLSCLPEEVTNDKSSFYRNFFEKMKQGLLGIKGKNATSGEEAAILKAYIECLHFAVSSSVKEGLDAEFIEYILFTELLPCLEGAIKDKQKQSATQVIFLQTSSFLSYLCKVSTTESLINDYLRQFWDKLTDLCLELLKEETPSTDHLHNLAACIADISCPGSSEGFYKKLVRTKSLGKKNRVTFNPTVSFASDEEKNGFDGTQHEEREKKAEFAPSNQVRNNALDNNILFGRFVEALLEYSWCHVDSKQHLAFVADVQYGLQYSGKFYSLMLKINERLEAMNVKAESSLGSTKLHEEPVKEKDTLLQENMDVTLLKKFFDVLVSKISKLEGSEDTRDQIFELFVDMTLRIVVQCPQLDQSVMLDDVLCHLHGLQRVAAFLRKVKNFEEESLKRHWYSSSRFGESLVQLTSDLCRESMSGSGEVPMDCWGLVGMAFETDVEDKPYLDEAYAEQILRIIYQTLQEAHQISQGDETKNRTVNLICNIAASFFSSVKTCIYMPSAEDLLLVLFQLSCRQDFSCSDALKKKIEKTWKSGVEGIVKSTGGFLKVGGFFEKVARWIKTYLFQKRGQLKSIYSLARETCNISHIMFENLPSPESKIGEEEEEAEEKPLNQDEDRERDVLETFIQMVLSTESELQEYASLLNDESFTSLLLKGSMTFDPSQLCSSDLQNTTCFISHAMFISELIQAMYPGSGDSNPPKCCWSSNLRLKWILDMSLARVWCEVTLGCEYEKTLPPEGTFSQIVPQISHPGAVHISAAVDNALKELTKEEWKTLLVHAKQRVEGDHLAQFLVLKYLVRDCQSLTHLAGTDILGLCGGFDRLASLSNFEELQILETILPFISDPQVLLQCHTAILMTTDPVNSSNLTEAFFSLSAISATIPYIPLVELKDVIPLIGTIISHLVQLRESDGGSDLYLFECSLADASKNAILINIKLMQLLTNILILSPSGLKPEHWDFIMCSLVSWSVTCTESLLLERTSLYLAFFTSAFNFLSTVANIMSKALTKEDPNLDIPPDLTTEWTEFFAGGIYDGLLPVFVHCMEQKTEATSTWSLIFMRSFCSAISTTPTDQVKGHKLPARLIPDFPSFIPEEMQSLLNTFCALMELTNRGAIISSYQGLKRVMPDFSQFYEEGVNMSSDSTALDEDEPFIPPPKPFLEILNHSETILDDLFDNVAVGDHLMVSQGSEFYHLCLQYFLCWDLFLTFFGTTKSEVRAQLAAYIKKTESLSILLNILFKTMPSNPTVPASVSPVKKPAKGPATLFSEPLNLQVQALYAPAKDIQHLASSVYQHALQVMPALIRQWWASQDRRIANFVDRYTTMYVSPLLCAQELKGVNFSKQTFENMTVVARVTTREVIATYALQDLSIELVITLPTNHPLGVISVESGKKVGVGAAQWRNWTLQLTTYLTKQNGTIMDGLALWRENVDKRFEGIEECTICFSVIHGANCSLPKIGCRTCKKKFHSACLYKWFKSSNQSTCPLCRSPF</sequence>
<keyword evidence="8 16" id="KW-0808">Transferase</keyword>
<dbReference type="Gene3D" id="1.25.10.10">
    <property type="entry name" value="Leucine-rich Repeat Variant"/>
    <property type="match status" value="1"/>
</dbReference>
<evidence type="ECO:0000313" key="19">
    <source>
        <dbReference type="EMBL" id="KAJ8027197.1"/>
    </source>
</evidence>
<evidence type="ECO:0000259" key="18">
    <source>
        <dbReference type="PROSITE" id="PS50089"/>
    </source>
</evidence>